<dbReference type="SUPFAM" id="SSF50447">
    <property type="entry name" value="Translation proteins"/>
    <property type="match status" value="1"/>
</dbReference>
<evidence type="ECO:0000256" key="5">
    <source>
        <dbReference type="ARBA" id="ARBA00023134"/>
    </source>
</evidence>
<name>A0A7J7FIT4_DICBM</name>
<evidence type="ECO:0000256" key="3">
    <source>
        <dbReference type="ARBA" id="ARBA00022768"/>
    </source>
</evidence>
<evidence type="ECO:0000256" key="2">
    <source>
        <dbReference type="ARBA" id="ARBA00022741"/>
    </source>
</evidence>
<dbReference type="Proteomes" id="UP000551758">
    <property type="component" value="Unassembled WGS sequence"/>
</dbReference>
<dbReference type="Gene3D" id="3.40.50.300">
    <property type="entry name" value="P-loop containing nucleotide triphosphate hydrolases"/>
    <property type="match status" value="1"/>
</dbReference>
<feature type="domain" description="Tr-type G" evidence="6">
    <location>
        <begin position="33"/>
        <end position="219"/>
    </location>
</feature>
<dbReference type="GO" id="GO:0003746">
    <property type="term" value="F:translation elongation factor activity"/>
    <property type="evidence" value="ECO:0007669"/>
    <property type="project" value="UniProtKB-KW"/>
</dbReference>
<dbReference type="InterPro" id="IPR009000">
    <property type="entry name" value="Transl_B-barrel_sf"/>
</dbReference>
<proteinExistence type="inferred from homology"/>
<feature type="domain" description="GTP-eEF1A C-terminal" evidence="7">
    <location>
        <begin position="311"/>
        <end position="401"/>
    </location>
</feature>
<evidence type="ECO:0000259" key="6">
    <source>
        <dbReference type="Pfam" id="PF00009"/>
    </source>
</evidence>
<dbReference type="Pfam" id="PF00009">
    <property type="entry name" value="GTP_EFTU"/>
    <property type="match status" value="1"/>
</dbReference>
<dbReference type="InterPro" id="IPR054696">
    <property type="entry name" value="GTP-eEF1A_C"/>
</dbReference>
<dbReference type="PANTHER" id="PTHR23115">
    <property type="entry name" value="TRANSLATION FACTOR"/>
    <property type="match status" value="1"/>
</dbReference>
<keyword evidence="9" id="KW-1185">Reference proteome</keyword>
<evidence type="ECO:0000256" key="4">
    <source>
        <dbReference type="ARBA" id="ARBA00022917"/>
    </source>
</evidence>
<evidence type="ECO:0000313" key="8">
    <source>
        <dbReference type="EMBL" id="KAF5927584.1"/>
    </source>
</evidence>
<keyword evidence="4" id="KW-0648">Protein biosynthesis</keyword>
<dbReference type="InterPro" id="IPR050100">
    <property type="entry name" value="TRAFAC_GTPase_members"/>
</dbReference>
<sequence length="445" mass="49455">LNLSQNGKEKDSRQYHCHWTHKFWQVYHYRPTIIYKCGVINKRTIKNFEKKAAEMGKAPSKMPGSWINCRLNMNVTSKCYMTTIDAPGQRDLIKNMIIGTSVLIVGANVGISKNGQTHEHGLLAYTLGVKSLIVGVNKMDSTELPYSHKRYKEMVKKVRTYIKKIGYNCNTEAFVPLSSWNGDNMLEPSLPWFKVWKVICKDRNASGTMLLEALDCILPPPYLTYKPFCLPLQDVYKIGGISTFPWGGDLCSSQCYVKSVEVHSEVLSEALPGDEVGFNVKNVSVKDVHCDNVAGDSKNDPPVEATGLMGQVTILNHPDQINAGYAPLQDCHTAHIACKFAELKKIDHCSRKKLEDGPKILKSGDAAVIEMFLESPFSDDSCLGHFAVRDMRWTVAVDVIKTADKKVPGAGNATESAQKTQKAKRMLCLIPATPILISGGRMVLE</sequence>
<dbReference type="Pfam" id="PF22594">
    <property type="entry name" value="GTP-eEF1A_C"/>
    <property type="match status" value="1"/>
</dbReference>
<accession>A0A7J7FIT4</accession>
<comment type="caution">
    <text evidence="8">The sequence shown here is derived from an EMBL/GenBank/DDBJ whole genome shotgun (WGS) entry which is preliminary data.</text>
</comment>
<evidence type="ECO:0000313" key="9">
    <source>
        <dbReference type="Proteomes" id="UP000551758"/>
    </source>
</evidence>
<evidence type="ECO:0000259" key="7">
    <source>
        <dbReference type="Pfam" id="PF22594"/>
    </source>
</evidence>
<organism evidence="8 9">
    <name type="scientific">Diceros bicornis minor</name>
    <name type="common">South-central black rhinoceros</name>
    <dbReference type="NCBI Taxonomy" id="77932"/>
    <lineage>
        <taxon>Eukaryota</taxon>
        <taxon>Metazoa</taxon>
        <taxon>Chordata</taxon>
        <taxon>Craniata</taxon>
        <taxon>Vertebrata</taxon>
        <taxon>Euteleostomi</taxon>
        <taxon>Mammalia</taxon>
        <taxon>Eutheria</taxon>
        <taxon>Laurasiatheria</taxon>
        <taxon>Perissodactyla</taxon>
        <taxon>Rhinocerotidae</taxon>
        <taxon>Diceros</taxon>
    </lineage>
</organism>
<dbReference type="InterPro" id="IPR009001">
    <property type="entry name" value="Transl_elong_EF1A/Init_IF2_C"/>
</dbReference>
<dbReference type="FunFam" id="2.40.30.10:FF:000005">
    <property type="entry name" value="Elongation factor 1-alpha"/>
    <property type="match status" value="1"/>
</dbReference>
<dbReference type="Gene3D" id="2.40.30.10">
    <property type="entry name" value="Translation factors"/>
    <property type="match status" value="2"/>
</dbReference>
<dbReference type="SUPFAM" id="SSF52540">
    <property type="entry name" value="P-loop containing nucleoside triphosphate hydrolases"/>
    <property type="match status" value="1"/>
</dbReference>
<keyword evidence="3" id="KW-0251">Elongation factor</keyword>
<protein>
    <submittedName>
        <fullName evidence="8">Uncharacterized protein</fullName>
    </submittedName>
</protein>
<dbReference type="AlphaFoldDB" id="A0A7J7FIT4"/>
<dbReference type="GO" id="GO:0005525">
    <property type="term" value="F:GTP binding"/>
    <property type="evidence" value="ECO:0007669"/>
    <property type="project" value="UniProtKB-KW"/>
</dbReference>
<dbReference type="EMBL" id="JACDTQ010000575">
    <property type="protein sequence ID" value="KAF5927584.1"/>
    <property type="molecule type" value="Genomic_DNA"/>
</dbReference>
<dbReference type="SUPFAM" id="SSF50465">
    <property type="entry name" value="EF-Tu/eEF-1alpha/eIF2-gamma C-terminal domain"/>
    <property type="match status" value="1"/>
</dbReference>
<keyword evidence="2" id="KW-0547">Nucleotide-binding</keyword>
<gene>
    <name evidence="8" type="ORF">HPG69_016224</name>
</gene>
<feature type="non-terminal residue" evidence="8">
    <location>
        <position position="1"/>
    </location>
</feature>
<dbReference type="InterPro" id="IPR027417">
    <property type="entry name" value="P-loop_NTPase"/>
</dbReference>
<dbReference type="InterPro" id="IPR000795">
    <property type="entry name" value="T_Tr_GTP-bd_dom"/>
</dbReference>
<reference evidence="8 9" key="1">
    <citation type="journal article" date="2020" name="Mol. Biol. Evol.">
        <title>Interspecific Gene Flow and the Evolution of Specialization in Black and White Rhinoceros.</title>
        <authorList>
            <person name="Moodley Y."/>
            <person name="Westbury M.V."/>
            <person name="Russo I.M."/>
            <person name="Gopalakrishnan S."/>
            <person name="Rakotoarivelo A."/>
            <person name="Olsen R.A."/>
            <person name="Prost S."/>
            <person name="Tunstall T."/>
            <person name="Ryder O.A."/>
            <person name="Dalen L."/>
            <person name="Bruford M.W."/>
        </authorList>
    </citation>
    <scope>NUCLEOTIDE SEQUENCE [LARGE SCALE GENOMIC DNA]</scope>
    <source>
        <strain evidence="8">SBR-YM</strain>
        <tissue evidence="8">Skin</tissue>
    </source>
</reference>
<feature type="non-terminal residue" evidence="8">
    <location>
        <position position="445"/>
    </location>
</feature>
<comment type="similarity">
    <text evidence="1">Belongs to the TRAFAC class translation factor GTPase superfamily. Classic translation factor GTPase family. EF-Tu/EF-1A subfamily.</text>
</comment>
<keyword evidence="5" id="KW-0342">GTP-binding</keyword>
<evidence type="ECO:0000256" key="1">
    <source>
        <dbReference type="ARBA" id="ARBA00007249"/>
    </source>
</evidence>
<dbReference type="GO" id="GO:0003924">
    <property type="term" value="F:GTPase activity"/>
    <property type="evidence" value="ECO:0007669"/>
    <property type="project" value="InterPro"/>
</dbReference>